<dbReference type="Gene3D" id="1.10.10.10">
    <property type="entry name" value="Winged helix-like DNA-binding domain superfamily/Winged helix DNA-binding domain"/>
    <property type="match status" value="1"/>
</dbReference>
<dbReference type="PRINTS" id="PR00778">
    <property type="entry name" value="HTHARSR"/>
</dbReference>
<dbReference type="InterPro" id="IPR001845">
    <property type="entry name" value="HTH_ArsR_DNA-bd_dom"/>
</dbReference>
<sequence length="114" mass="13033">MSKQPTHPNLDQIELNSIFEAVSDPIRRKILLDLSERGESNCSTFLVYAPKTNLSYHMGKLRDAGMIFTRYEGTQRFSIIRKDDLEKKFPGLLDTILKSARIESDKEEVSVVTV</sequence>
<accession>A0A2M9Y7L2</accession>
<dbReference type="AlphaFoldDB" id="A0A2M9Y7L2"/>
<feature type="domain" description="HTH arsR-type" evidence="1">
    <location>
        <begin position="17"/>
        <end position="94"/>
    </location>
</feature>
<dbReference type="SMART" id="SM00418">
    <property type="entry name" value="HTH_ARSR"/>
    <property type="match status" value="1"/>
</dbReference>
<evidence type="ECO:0000259" key="1">
    <source>
        <dbReference type="SMART" id="SM00418"/>
    </source>
</evidence>
<proteinExistence type="predicted"/>
<evidence type="ECO:0000313" key="2">
    <source>
        <dbReference type="EMBL" id="PJZ47565.1"/>
    </source>
</evidence>
<evidence type="ECO:0000313" key="3">
    <source>
        <dbReference type="Proteomes" id="UP000231926"/>
    </source>
</evidence>
<dbReference type="GO" id="GO:0003700">
    <property type="term" value="F:DNA-binding transcription factor activity"/>
    <property type="evidence" value="ECO:0007669"/>
    <property type="project" value="InterPro"/>
</dbReference>
<comment type="caution">
    <text evidence="2">The sequence shown here is derived from an EMBL/GenBank/DDBJ whole genome shotgun (WGS) entry which is preliminary data.</text>
</comment>
<name>A0A2M9Y7L2_9LEPT</name>
<dbReference type="InterPro" id="IPR036388">
    <property type="entry name" value="WH-like_DNA-bd_sf"/>
</dbReference>
<gene>
    <name evidence="2" type="ORF">CH362_18445</name>
</gene>
<dbReference type="Proteomes" id="UP000231926">
    <property type="component" value="Unassembled WGS sequence"/>
</dbReference>
<dbReference type="RefSeq" id="WP_100711790.1">
    <property type="nucleotide sequence ID" value="NZ_NPDR01000015.1"/>
</dbReference>
<organism evidence="2 3">
    <name type="scientific">Leptospira saintgironsiae</name>
    <dbReference type="NCBI Taxonomy" id="2023183"/>
    <lineage>
        <taxon>Bacteria</taxon>
        <taxon>Pseudomonadati</taxon>
        <taxon>Spirochaetota</taxon>
        <taxon>Spirochaetia</taxon>
        <taxon>Leptospirales</taxon>
        <taxon>Leptospiraceae</taxon>
        <taxon>Leptospira</taxon>
    </lineage>
</organism>
<protein>
    <submittedName>
        <fullName evidence="2">Transcriptional regulator</fullName>
    </submittedName>
</protein>
<dbReference type="OrthoDB" id="9798835at2"/>
<keyword evidence="3" id="KW-1185">Reference proteome</keyword>
<dbReference type="SUPFAM" id="SSF46785">
    <property type="entry name" value="Winged helix' DNA-binding domain"/>
    <property type="match status" value="1"/>
</dbReference>
<dbReference type="CDD" id="cd00090">
    <property type="entry name" value="HTH_ARSR"/>
    <property type="match status" value="1"/>
</dbReference>
<dbReference type="InterPro" id="IPR011991">
    <property type="entry name" value="ArsR-like_HTH"/>
</dbReference>
<dbReference type="InterPro" id="IPR036390">
    <property type="entry name" value="WH_DNA-bd_sf"/>
</dbReference>
<reference evidence="2 3" key="1">
    <citation type="submission" date="2017-07" db="EMBL/GenBank/DDBJ databases">
        <title>Leptospira spp. isolated from tropical soils.</title>
        <authorList>
            <person name="Thibeaux R."/>
            <person name="Iraola G."/>
            <person name="Ferres I."/>
            <person name="Bierque E."/>
            <person name="Girault D."/>
            <person name="Soupe-Gilbert M.-E."/>
            <person name="Picardeau M."/>
            <person name="Goarant C."/>
        </authorList>
    </citation>
    <scope>NUCLEOTIDE SEQUENCE [LARGE SCALE GENOMIC DNA]</scope>
    <source>
        <strain evidence="2 3">FH4-C-A2</strain>
    </source>
</reference>
<dbReference type="EMBL" id="NPDR01000015">
    <property type="protein sequence ID" value="PJZ47565.1"/>
    <property type="molecule type" value="Genomic_DNA"/>
</dbReference>